<dbReference type="PANTHER" id="PTHR44170:SF6">
    <property type="entry name" value="CONTACTIN"/>
    <property type="match status" value="1"/>
</dbReference>
<evidence type="ECO:0000256" key="1">
    <source>
        <dbReference type="ARBA" id="ARBA00022737"/>
    </source>
</evidence>
<keyword evidence="6" id="KW-1185">Reference proteome</keyword>
<dbReference type="Proteomes" id="UP000005408">
    <property type="component" value="Unassembled WGS sequence"/>
</dbReference>
<evidence type="ECO:0000313" key="5">
    <source>
        <dbReference type="EnsemblMetazoa" id="G26214.1:cds"/>
    </source>
</evidence>
<dbReference type="InterPro" id="IPR036179">
    <property type="entry name" value="Ig-like_dom_sf"/>
</dbReference>
<sequence length="152" mass="17227">MAEFTILLFLFLAVQFICEGASPTDQDAYPQILEHPQNGYLARDNPATLSCQADGKPKPTITWYHNGRKVKTMDEDPYSQKMLIEGGKLFFLRVIHQKDKSDAGVYYCNATNILGSAISRNATLKIAVLRDDFLHSPVQHKCFHRRQGQVQL</sequence>
<evidence type="ECO:0000259" key="4">
    <source>
        <dbReference type="PROSITE" id="PS50835"/>
    </source>
</evidence>
<keyword evidence="1" id="KW-0677">Repeat</keyword>
<dbReference type="InterPro" id="IPR003599">
    <property type="entry name" value="Ig_sub"/>
</dbReference>
<dbReference type="SMART" id="SM00409">
    <property type="entry name" value="IG"/>
    <property type="match status" value="1"/>
</dbReference>
<dbReference type="InterPro" id="IPR013783">
    <property type="entry name" value="Ig-like_fold"/>
</dbReference>
<dbReference type="AlphaFoldDB" id="A0A8W8L347"/>
<organism evidence="5 6">
    <name type="scientific">Magallana gigas</name>
    <name type="common">Pacific oyster</name>
    <name type="synonym">Crassostrea gigas</name>
    <dbReference type="NCBI Taxonomy" id="29159"/>
    <lineage>
        <taxon>Eukaryota</taxon>
        <taxon>Metazoa</taxon>
        <taxon>Spiralia</taxon>
        <taxon>Lophotrochozoa</taxon>
        <taxon>Mollusca</taxon>
        <taxon>Bivalvia</taxon>
        <taxon>Autobranchia</taxon>
        <taxon>Pteriomorphia</taxon>
        <taxon>Ostreida</taxon>
        <taxon>Ostreoidea</taxon>
        <taxon>Ostreidae</taxon>
        <taxon>Magallana</taxon>
    </lineage>
</organism>
<reference evidence="5" key="1">
    <citation type="submission" date="2022-08" db="UniProtKB">
        <authorList>
            <consortium name="EnsemblMetazoa"/>
        </authorList>
    </citation>
    <scope>IDENTIFICATION</scope>
    <source>
        <strain evidence="5">05x7-T-G4-1.051#20</strain>
    </source>
</reference>
<dbReference type="FunFam" id="2.60.40.10:FF:000026">
    <property type="entry name" value="roundabout homolog 2 isoform X1"/>
    <property type="match status" value="1"/>
</dbReference>
<dbReference type="Gene3D" id="2.60.40.10">
    <property type="entry name" value="Immunoglobulins"/>
    <property type="match status" value="1"/>
</dbReference>
<protein>
    <recommendedName>
        <fullName evidence="4">Ig-like domain-containing protein</fullName>
    </recommendedName>
</protein>
<dbReference type="GO" id="GO:0098609">
    <property type="term" value="P:cell-cell adhesion"/>
    <property type="evidence" value="ECO:0007669"/>
    <property type="project" value="TreeGrafter"/>
</dbReference>
<proteinExistence type="predicted"/>
<dbReference type="PANTHER" id="PTHR44170">
    <property type="entry name" value="PROTEIN SIDEKICK"/>
    <property type="match status" value="1"/>
</dbReference>
<dbReference type="PROSITE" id="PS50835">
    <property type="entry name" value="IG_LIKE"/>
    <property type="match status" value="1"/>
</dbReference>
<evidence type="ECO:0000256" key="2">
    <source>
        <dbReference type="ARBA" id="ARBA00023157"/>
    </source>
</evidence>
<evidence type="ECO:0000313" key="6">
    <source>
        <dbReference type="Proteomes" id="UP000005408"/>
    </source>
</evidence>
<dbReference type="SMART" id="SM00408">
    <property type="entry name" value="IGc2"/>
    <property type="match status" value="1"/>
</dbReference>
<dbReference type="Pfam" id="PF13927">
    <property type="entry name" value="Ig_3"/>
    <property type="match status" value="1"/>
</dbReference>
<keyword evidence="3" id="KW-0732">Signal</keyword>
<feature type="signal peptide" evidence="3">
    <location>
        <begin position="1"/>
        <end position="20"/>
    </location>
</feature>
<dbReference type="InterPro" id="IPR007110">
    <property type="entry name" value="Ig-like_dom"/>
</dbReference>
<dbReference type="EnsemblMetazoa" id="G26214.1">
    <property type="protein sequence ID" value="G26214.1:cds"/>
    <property type="gene ID" value="G26214"/>
</dbReference>
<feature type="chain" id="PRO_5036474426" description="Ig-like domain-containing protein" evidence="3">
    <location>
        <begin position="21"/>
        <end position="152"/>
    </location>
</feature>
<dbReference type="GO" id="GO:0016020">
    <property type="term" value="C:membrane"/>
    <property type="evidence" value="ECO:0007669"/>
    <property type="project" value="UniProtKB-SubCell"/>
</dbReference>
<name>A0A8W8L347_MAGGI</name>
<feature type="domain" description="Ig-like" evidence="4">
    <location>
        <begin position="30"/>
        <end position="125"/>
    </location>
</feature>
<dbReference type="SUPFAM" id="SSF48726">
    <property type="entry name" value="Immunoglobulin"/>
    <property type="match status" value="1"/>
</dbReference>
<evidence type="ECO:0000256" key="3">
    <source>
        <dbReference type="SAM" id="SignalP"/>
    </source>
</evidence>
<keyword evidence="2" id="KW-1015">Disulfide bond</keyword>
<dbReference type="InterPro" id="IPR003598">
    <property type="entry name" value="Ig_sub2"/>
</dbReference>
<accession>A0A8W8L347</accession>